<accession>A0A0B7BRY5</accession>
<dbReference type="AlphaFoldDB" id="A0A0B7BRY5"/>
<dbReference type="EMBL" id="HACG01048276">
    <property type="protein sequence ID" value="CEK95141.1"/>
    <property type="molecule type" value="Transcribed_RNA"/>
</dbReference>
<feature type="non-terminal residue" evidence="1">
    <location>
        <position position="1"/>
    </location>
</feature>
<sequence length="86" mass="9944">HVQNLKLTTNMRVHLQQNVNAGQFADQLLALGDGRLCKEPNTDTIKLPEDFSNIVHSIEQLQDMVFPNILQNYRDHSWMCYTCSNK</sequence>
<evidence type="ECO:0000313" key="1">
    <source>
        <dbReference type="EMBL" id="CEK95141.1"/>
    </source>
</evidence>
<protein>
    <submittedName>
        <fullName evidence="1">Uncharacterized protein</fullName>
    </submittedName>
</protein>
<organism evidence="1">
    <name type="scientific">Arion vulgaris</name>
    <dbReference type="NCBI Taxonomy" id="1028688"/>
    <lineage>
        <taxon>Eukaryota</taxon>
        <taxon>Metazoa</taxon>
        <taxon>Spiralia</taxon>
        <taxon>Lophotrochozoa</taxon>
        <taxon>Mollusca</taxon>
        <taxon>Gastropoda</taxon>
        <taxon>Heterobranchia</taxon>
        <taxon>Euthyneura</taxon>
        <taxon>Panpulmonata</taxon>
        <taxon>Eupulmonata</taxon>
        <taxon>Stylommatophora</taxon>
        <taxon>Helicina</taxon>
        <taxon>Arionoidea</taxon>
        <taxon>Arionidae</taxon>
        <taxon>Arion</taxon>
    </lineage>
</organism>
<proteinExistence type="predicted"/>
<name>A0A0B7BRY5_9EUPU</name>
<gene>
    <name evidence="1" type="primary">ORF205608</name>
</gene>
<reference evidence="1" key="1">
    <citation type="submission" date="2014-12" db="EMBL/GenBank/DDBJ databases">
        <title>Insight into the proteome of Arion vulgaris.</title>
        <authorList>
            <person name="Aradska J."/>
            <person name="Bulat T."/>
            <person name="Smidak R."/>
            <person name="Sarate P."/>
            <person name="Gangsoo J."/>
            <person name="Sialana F."/>
            <person name="Bilban M."/>
            <person name="Lubec G."/>
        </authorList>
    </citation>
    <scope>NUCLEOTIDE SEQUENCE</scope>
    <source>
        <tissue evidence="1">Skin</tissue>
    </source>
</reference>